<dbReference type="EMBL" id="JRVC01000033">
    <property type="protein sequence ID" value="KHS42040.1"/>
    <property type="molecule type" value="Genomic_DNA"/>
</dbReference>
<keyword evidence="2" id="KW-1185">Reference proteome</keyword>
<name>A0A0B8ZGB5_9SPHN</name>
<organism evidence="1 2">
    <name type="scientific">Novosphingobium subterraneum</name>
    <dbReference type="NCBI Taxonomy" id="48936"/>
    <lineage>
        <taxon>Bacteria</taxon>
        <taxon>Pseudomonadati</taxon>
        <taxon>Pseudomonadota</taxon>
        <taxon>Alphaproteobacteria</taxon>
        <taxon>Sphingomonadales</taxon>
        <taxon>Sphingomonadaceae</taxon>
        <taxon>Novosphingobium</taxon>
    </lineage>
</organism>
<evidence type="ECO:0000313" key="2">
    <source>
        <dbReference type="Proteomes" id="UP000031338"/>
    </source>
</evidence>
<dbReference type="Proteomes" id="UP000031338">
    <property type="component" value="Unassembled WGS sequence"/>
</dbReference>
<accession>A0A0B8ZGB5</accession>
<dbReference type="PATRIC" id="fig|48936.3.peg.4442"/>
<comment type="caution">
    <text evidence="1">The sequence shown here is derived from an EMBL/GenBank/DDBJ whole genome shotgun (WGS) entry which is preliminary data.</text>
</comment>
<dbReference type="AlphaFoldDB" id="A0A0B8ZGB5"/>
<evidence type="ECO:0000313" key="1">
    <source>
        <dbReference type="EMBL" id="KHS42040.1"/>
    </source>
</evidence>
<proteinExistence type="predicted"/>
<protein>
    <submittedName>
        <fullName evidence="1">Uncharacterized protein</fullName>
    </submittedName>
</protein>
<gene>
    <name evidence="1" type="ORF">NJ75_04406</name>
</gene>
<sequence>MNDPGLMSDWMIDSTQPGGEFGSQAATSSTAKAGVYGCCIVNAILGALA</sequence>
<reference evidence="1 2" key="1">
    <citation type="submission" date="2014-10" db="EMBL/GenBank/DDBJ databases">
        <title>Draft genome sequence of Novosphingobium subterraneum DSM 12447.</title>
        <authorList>
            <person name="Gan H.M."/>
            <person name="Gan H.Y."/>
            <person name="Savka M.A."/>
        </authorList>
    </citation>
    <scope>NUCLEOTIDE SEQUENCE [LARGE SCALE GENOMIC DNA]</scope>
    <source>
        <strain evidence="1 2">DSM 12447</strain>
    </source>
</reference>